<reference evidence="3" key="1">
    <citation type="journal article" date="2020" name="bioRxiv">
        <title>Comparative genomics of Chlamydomonas.</title>
        <authorList>
            <person name="Craig R.J."/>
            <person name="Hasan A.R."/>
            <person name="Ness R.W."/>
            <person name="Keightley P.D."/>
        </authorList>
    </citation>
    <scope>NUCLEOTIDE SEQUENCE</scope>
    <source>
        <strain evidence="3">CCAP 11/70</strain>
    </source>
</reference>
<keyword evidence="4" id="KW-1185">Reference proteome</keyword>
<evidence type="ECO:0000256" key="1">
    <source>
        <dbReference type="ARBA" id="ARBA00004430"/>
    </source>
</evidence>
<dbReference type="GO" id="GO:0005930">
    <property type="term" value="C:axoneme"/>
    <property type="evidence" value="ECO:0007669"/>
    <property type="project" value="UniProtKB-SubCell"/>
</dbReference>
<feature type="region of interest" description="Disordered" evidence="2">
    <location>
        <begin position="710"/>
        <end position="730"/>
    </location>
</feature>
<comment type="subcellular location">
    <subcellularLocation>
        <location evidence="1">Cytoplasm</location>
        <location evidence="1">Cytoskeleton</location>
        <location evidence="1">Cilium axoneme</location>
    </subcellularLocation>
</comment>
<gene>
    <name evidence="3" type="ORF">HYH03_009542</name>
</gene>
<comment type="caution">
    <text evidence="3">The sequence shown here is derived from an EMBL/GenBank/DDBJ whole genome shotgun (WGS) entry which is preliminary data.</text>
</comment>
<dbReference type="Gene3D" id="3.80.10.10">
    <property type="entry name" value="Ribonuclease Inhibitor"/>
    <property type="match status" value="1"/>
</dbReference>
<dbReference type="AlphaFoldDB" id="A0A835XWA8"/>
<evidence type="ECO:0000313" key="4">
    <source>
        <dbReference type="Proteomes" id="UP000612055"/>
    </source>
</evidence>
<dbReference type="EMBL" id="JAEHOE010000046">
    <property type="protein sequence ID" value="KAG2492302.1"/>
    <property type="molecule type" value="Genomic_DNA"/>
</dbReference>
<evidence type="ECO:0000256" key="2">
    <source>
        <dbReference type="SAM" id="MobiDB-lite"/>
    </source>
</evidence>
<dbReference type="InterPro" id="IPR032675">
    <property type="entry name" value="LRR_dom_sf"/>
</dbReference>
<dbReference type="Proteomes" id="UP000612055">
    <property type="component" value="Unassembled WGS sequence"/>
</dbReference>
<feature type="region of interest" description="Disordered" evidence="2">
    <location>
        <begin position="117"/>
        <end position="138"/>
    </location>
</feature>
<proteinExistence type="predicted"/>
<accession>A0A835XWA8</accession>
<sequence>MVKDTADLLADATAVIVRGAVSALARGCRPLNVTLAVNYTHAQKLLGAFARTSLQHSLPTASQTILLGLLTPSIAPTLACAFPALRRLCLCLFLPATASDRLLPAAQALALLRGSGTGTGHGEQQPAEAGGQGLGGAESSAAPCGLAAAGGSAPGPAQSEAAAAGLEPFPSAAVTIPPLQPGRPGLAGLRELELSSDGVVPPPLLAPLLGSLAVITQLELTEGLVSAVHITSLQPLTQLRRLSLQAIELRVGGEPDGLTALLALTHLAVSAIAMRGPPVDANWIELNDVEQELSMMGQWLPSCELPSRLEVLALGSGPYFYAYYITSLTSLQQLYAPNTLLILDPGLSQLTGLTQLVVRDLLSLPGPDGPDLAEPLQPCALPPRLPCLTLTGEGGAWYTSWGDPNPPKPLGHVGLLTGTEHLTRLEDLNERSRQMPMGSLTGLVGLKELDLPWGTLLGPGSLSALTALTLLRVYRLVVPSPKAAAAAAEAAAAAAGADAAGPPPPPPENATAFELPPNLQLLTVGSIAGGFDSNLDVLVEPTAARWTCARGPARLHIGGGGCQSRLAADLLLGLAGLRELEAPGVKLCLGPAGLSAHASLTAINVQALVFPEGALEASACGADERSVSLLPPRLEQLLLSWPLKLAELAALGRALEGLRSPPSENVLVFEEGKDMAPSGELLSAAQDTVCKAARFLAALAEPPTQFSLGVWKRKSDAPDDPDLESSAPRPRLKLLPVGSMAASAAGAGDSEGSVPPSHAPWLAALGGMSLRQLKLWSVSLSPGDMRALATHMPQLQVLALGLPTDLHDFSTLPLLAGLRHLETLELRPGACKGRQAG</sequence>
<organism evidence="3 4">
    <name type="scientific">Edaphochlamys debaryana</name>
    <dbReference type="NCBI Taxonomy" id="47281"/>
    <lineage>
        <taxon>Eukaryota</taxon>
        <taxon>Viridiplantae</taxon>
        <taxon>Chlorophyta</taxon>
        <taxon>core chlorophytes</taxon>
        <taxon>Chlorophyceae</taxon>
        <taxon>CS clade</taxon>
        <taxon>Chlamydomonadales</taxon>
        <taxon>Chlamydomonadales incertae sedis</taxon>
        <taxon>Edaphochlamys</taxon>
    </lineage>
</organism>
<name>A0A835XWA8_9CHLO</name>
<protein>
    <submittedName>
        <fullName evidence="3">Uncharacterized protein</fullName>
    </submittedName>
</protein>
<dbReference type="SUPFAM" id="SSF52058">
    <property type="entry name" value="L domain-like"/>
    <property type="match status" value="1"/>
</dbReference>
<evidence type="ECO:0000313" key="3">
    <source>
        <dbReference type="EMBL" id="KAG2492302.1"/>
    </source>
</evidence>